<comment type="caution">
    <text evidence="9">The sequence shown here is derived from an EMBL/GenBank/DDBJ whole genome shotgun (WGS) entry which is preliminary data.</text>
</comment>
<reference evidence="9" key="1">
    <citation type="journal article" date="2014" name="Int. J. Syst. Evol. Microbiol.">
        <title>Complete genome sequence of Corynebacterium casei LMG S-19264T (=DSM 44701T), isolated from a smear-ripened cheese.</title>
        <authorList>
            <consortium name="US DOE Joint Genome Institute (JGI-PGF)"/>
            <person name="Walter F."/>
            <person name="Albersmeier A."/>
            <person name="Kalinowski J."/>
            <person name="Ruckert C."/>
        </authorList>
    </citation>
    <scope>NUCLEOTIDE SEQUENCE</scope>
    <source>
        <strain evidence="9">JCM 3091</strain>
    </source>
</reference>
<dbReference type="PANTHER" id="PTHR34820:SF4">
    <property type="entry name" value="INNER MEMBRANE PROTEIN YEBZ"/>
    <property type="match status" value="1"/>
</dbReference>
<dbReference type="GO" id="GO:0005507">
    <property type="term" value="F:copper ion binding"/>
    <property type="evidence" value="ECO:0007669"/>
    <property type="project" value="InterPro"/>
</dbReference>
<dbReference type="InterPro" id="IPR032694">
    <property type="entry name" value="CopC/D"/>
</dbReference>
<comment type="subcellular location">
    <subcellularLocation>
        <location evidence="1">Cell envelope</location>
    </subcellularLocation>
</comment>
<keyword evidence="3 7" id="KW-0732">Signal</keyword>
<dbReference type="GO" id="GO:0006825">
    <property type="term" value="P:copper ion transport"/>
    <property type="evidence" value="ECO:0007669"/>
    <property type="project" value="InterPro"/>
</dbReference>
<evidence type="ECO:0000256" key="4">
    <source>
        <dbReference type="ARBA" id="ARBA00023008"/>
    </source>
</evidence>
<evidence type="ECO:0000313" key="9">
    <source>
        <dbReference type="EMBL" id="GGK29133.1"/>
    </source>
</evidence>
<accession>A0A8J3BKZ9</accession>
<dbReference type="InterPro" id="IPR014756">
    <property type="entry name" value="Ig_E-set"/>
</dbReference>
<dbReference type="AlphaFoldDB" id="A0A8J3BKZ9"/>
<dbReference type="Proteomes" id="UP000662200">
    <property type="component" value="Unassembled WGS sequence"/>
</dbReference>
<dbReference type="GO" id="GO:0030313">
    <property type="term" value="C:cell envelope"/>
    <property type="evidence" value="ECO:0007669"/>
    <property type="project" value="UniProtKB-SubCell"/>
</dbReference>
<feature type="transmembrane region" description="Helical" evidence="6">
    <location>
        <begin position="161"/>
        <end position="181"/>
    </location>
</feature>
<dbReference type="RefSeq" id="WP_189114188.1">
    <property type="nucleotide sequence ID" value="NZ_BMQC01000006.1"/>
</dbReference>
<evidence type="ECO:0000256" key="2">
    <source>
        <dbReference type="ARBA" id="ARBA00022723"/>
    </source>
</evidence>
<feature type="signal peptide" evidence="7">
    <location>
        <begin position="1"/>
        <end position="23"/>
    </location>
</feature>
<keyword evidence="4" id="KW-0186">Copper</keyword>
<dbReference type="GO" id="GO:0046688">
    <property type="term" value="P:response to copper ion"/>
    <property type="evidence" value="ECO:0007669"/>
    <property type="project" value="InterPro"/>
</dbReference>
<evidence type="ECO:0000256" key="3">
    <source>
        <dbReference type="ARBA" id="ARBA00022729"/>
    </source>
</evidence>
<dbReference type="InterPro" id="IPR014755">
    <property type="entry name" value="Cu-Rt/internalin_Ig-like"/>
</dbReference>
<keyword evidence="6" id="KW-0472">Membrane</keyword>
<feature type="chain" id="PRO_5039125064" description="CopC domain-containing protein" evidence="7">
    <location>
        <begin position="24"/>
        <end position="189"/>
    </location>
</feature>
<evidence type="ECO:0000256" key="5">
    <source>
        <dbReference type="SAM" id="MobiDB-lite"/>
    </source>
</evidence>
<keyword evidence="6" id="KW-0812">Transmembrane</keyword>
<evidence type="ECO:0000259" key="8">
    <source>
        <dbReference type="Pfam" id="PF04234"/>
    </source>
</evidence>
<name>A0A8J3BKZ9_9ACTN</name>
<dbReference type="GO" id="GO:0042597">
    <property type="term" value="C:periplasmic space"/>
    <property type="evidence" value="ECO:0007669"/>
    <property type="project" value="InterPro"/>
</dbReference>
<organism evidence="9 10">
    <name type="scientific">Pilimelia terevasa</name>
    <dbReference type="NCBI Taxonomy" id="53372"/>
    <lineage>
        <taxon>Bacteria</taxon>
        <taxon>Bacillati</taxon>
        <taxon>Actinomycetota</taxon>
        <taxon>Actinomycetes</taxon>
        <taxon>Micromonosporales</taxon>
        <taxon>Micromonosporaceae</taxon>
        <taxon>Pilimelia</taxon>
    </lineage>
</organism>
<sequence>MPRSLARLSAAVLVALAAALAPAAPAAAHNQLTSASPAKGAALRAAPTAIVLRFLEELDPAFTTVVLTDGAGQKVPTGEAAVAGTKGTVPIRQPLANGSYKVAYRVVSVDGHLVQGAYPFTVADPAAPAPPTPTPATATGTPVGPEPTPAAAAGSGGPPPWLLAAAAVAVLAAAAGGWLLVRRAARRRA</sequence>
<feature type="domain" description="CopC" evidence="8">
    <location>
        <begin position="29"/>
        <end position="122"/>
    </location>
</feature>
<dbReference type="SUPFAM" id="SSF81296">
    <property type="entry name" value="E set domains"/>
    <property type="match status" value="1"/>
</dbReference>
<dbReference type="PANTHER" id="PTHR34820">
    <property type="entry name" value="INNER MEMBRANE PROTEIN YEBZ"/>
    <property type="match status" value="1"/>
</dbReference>
<evidence type="ECO:0000256" key="1">
    <source>
        <dbReference type="ARBA" id="ARBA00004196"/>
    </source>
</evidence>
<dbReference type="Gene3D" id="2.60.40.1220">
    <property type="match status" value="1"/>
</dbReference>
<feature type="region of interest" description="Disordered" evidence="5">
    <location>
        <begin position="125"/>
        <end position="156"/>
    </location>
</feature>
<proteinExistence type="predicted"/>
<protein>
    <recommendedName>
        <fullName evidence="8">CopC domain-containing protein</fullName>
    </recommendedName>
</protein>
<dbReference type="Pfam" id="PF04234">
    <property type="entry name" value="CopC"/>
    <property type="match status" value="1"/>
</dbReference>
<feature type="compositionally biased region" description="Low complexity" evidence="5">
    <location>
        <begin position="135"/>
        <end position="153"/>
    </location>
</feature>
<keyword evidence="6" id="KW-1133">Transmembrane helix</keyword>
<gene>
    <name evidence="9" type="ORF">GCM10010124_22360</name>
</gene>
<evidence type="ECO:0000256" key="7">
    <source>
        <dbReference type="SAM" id="SignalP"/>
    </source>
</evidence>
<dbReference type="GO" id="GO:0005886">
    <property type="term" value="C:plasma membrane"/>
    <property type="evidence" value="ECO:0007669"/>
    <property type="project" value="TreeGrafter"/>
</dbReference>
<keyword evidence="2" id="KW-0479">Metal-binding</keyword>
<dbReference type="InterPro" id="IPR007348">
    <property type="entry name" value="CopC_dom"/>
</dbReference>
<evidence type="ECO:0000313" key="10">
    <source>
        <dbReference type="Proteomes" id="UP000662200"/>
    </source>
</evidence>
<dbReference type="EMBL" id="BMQC01000006">
    <property type="protein sequence ID" value="GGK29133.1"/>
    <property type="molecule type" value="Genomic_DNA"/>
</dbReference>
<reference evidence="9" key="2">
    <citation type="submission" date="2020-09" db="EMBL/GenBank/DDBJ databases">
        <authorList>
            <person name="Sun Q."/>
            <person name="Ohkuma M."/>
        </authorList>
    </citation>
    <scope>NUCLEOTIDE SEQUENCE</scope>
    <source>
        <strain evidence="9">JCM 3091</strain>
    </source>
</reference>
<evidence type="ECO:0000256" key="6">
    <source>
        <dbReference type="SAM" id="Phobius"/>
    </source>
</evidence>
<keyword evidence="10" id="KW-1185">Reference proteome</keyword>